<evidence type="ECO:0000313" key="2">
    <source>
        <dbReference type="Proteomes" id="UP000469440"/>
    </source>
</evidence>
<accession>A0A6N8HZH5</accession>
<dbReference type="InterPro" id="IPR006427">
    <property type="entry name" value="Portal_HK97"/>
</dbReference>
<evidence type="ECO:0000313" key="1">
    <source>
        <dbReference type="EMBL" id="MVB11172.1"/>
    </source>
</evidence>
<organism evidence="1 2">
    <name type="scientific">Caproicibacter fermentans</name>
    <dbReference type="NCBI Taxonomy" id="2576756"/>
    <lineage>
        <taxon>Bacteria</taxon>
        <taxon>Bacillati</taxon>
        <taxon>Bacillota</taxon>
        <taxon>Clostridia</taxon>
        <taxon>Eubacteriales</taxon>
        <taxon>Acutalibacteraceae</taxon>
        <taxon>Caproicibacter</taxon>
    </lineage>
</organism>
<dbReference type="Proteomes" id="UP000469440">
    <property type="component" value="Unassembled WGS sequence"/>
</dbReference>
<dbReference type="EMBL" id="VWXL01000052">
    <property type="protein sequence ID" value="MVB11172.1"/>
    <property type="molecule type" value="Genomic_DNA"/>
</dbReference>
<gene>
    <name evidence="1" type="ORF">CAFE_18800</name>
</gene>
<reference evidence="1 2" key="1">
    <citation type="submission" date="2019-09" db="EMBL/GenBank/DDBJ databases">
        <title>Genome sequence of Clostridium sp. EA1.</title>
        <authorList>
            <person name="Poehlein A."/>
            <person name="Bengelsdorf F.R."/>
            <person name="Daniel R."/>
        </authorList>
    </citation>
    <scope>NUCLEOTIDE SEQUENCE [LARGE SCALE GENOMIC DNA]</scope>
    <source>
        <strain evidence="1 2">EA1</strain>
    </source>
</reference>
<dbReference type="AlphaFoldDB" id="A0A6N8HZH5"/>
<dbReference type="InterPro" id="IPR006944">
    <property type="entry name" value="Phage/GTA_portal"/>
</dbReference>
<keyword evidence="2" id="KW-1185">Reference proteome</keyword>
<dbReference type="RefSeq" id="WP_156990495.1">
    <property type="nucleotide sequence ID" value="NZ_VWXL01000052.1"/>
</dbReference>
<dbReference type="OrthoDB" id="395750at2"/>
<sequence length="394" mass="44391">MGLISWLQEKLGGQAVPVSGEGLAEDIDEYYQAYADVYYRELAFWSTVNTVANAVSKCEFKTYSGGVEKKGAEYYLWNVEPNKNQNSSGFIHKWIAQLYRHNECLIIEQNGQLLVADSFIRTPYALYDDLFAQVTVGDFTFGKTFSQSDVLYWQLSEKDMRKVTAALYASYSKLLAYSMKAYQKSRGTKGIFNYETLPVAGSEQRKAFDDLLTNKFKTFMSAGDAILPLGTGQSYTDIGSKTYSSESTRDIRAMVDDISDFTAKAFGVPPALLHGDVQGVNEVTDQLLTFCIDPLTCMLEEEINRKRYGKSEFLKRNYLQIDTKSIKHIDLLSVSTSIDKLISSGAYSINDIRKLCNDEPIDADWANRHMITKNYTVADLMATMEGNDETAEKE</sequence>
<dbReference type="Pfam" id="PF04860">
    <property type="entry name" value="Phage_portal"/>
    <property type="match status" value="1"/>
</dbReference>
<dbReference type="NCBIfam" id="TIGR01537">
    <property type="entry name" value="portal_HK97"/>
    <property type="match status" value="1"/>
</dbReference>
<protein>
    <submittedName>
        <fullName evidence="1">Phage portal protein</fullName>
    </submittedName>
</protein>
<proteinExistence type="predicted"/>
<name>A0A6N8HZH5_9FIRM</name>
<comment type="caution">
    <text evidence="1">The sequence shown here is derived from an EMBL/GenBank/DDBJ whole genome shotgun (WGS) entry which is preliminary data.</text>
</comment>